<proteinExistence type="predicted"/>
<evidence type="ECO:0008006" key="5">
    <source>
        <dbReference type="Google" id="ProtNLM"/>
    </source>
</evidence>
<reference evidence="3" key="2">
    <citation type="journal article" date="2020" name="Microorganisms">
        <title>Osmotic Adaptation and Compatible Solute Biosynthesis of Phototrophic Bacteria as Revealed from Genome Analyses.</title>
        <authorList>
            <person name="Imhoff J.F."/>
            <person name="Rahn T."/>
            <person name="Kunzel S."/>
            <person name="Keller A."/>
            <person name="Neulinger S.C."/>
        </authorList>
    </citation>
    <scope>NUCLEOTIDE SEQUENCE</scope>
    <source>
        <strain evidence="3">DSM 11080</strain>
    </source>
</reference>
<evidence type="ECO:0000256" key="1">
    <source>
        <dbReference type="SAM" id="Phobius"/>
    </source>
</evidence>
<dbReference type="RefSeq" id="WP_200344732.1">
    <property type="nucleotide sequence ID" value="NZ_NRSJ01000004.1"/>
</dbReference>
<evidence type="ECO:0000313" key="4">
    <source>
        <dbReference type="Proteomes" id="UP001296776"/>
    </source>
</evidence>
<dbReference type="Proteomes" id="UP001296776">
    <property type="component" value="Unassembled WGS sequence"/>
</dbReference>
<gene>
    <name evidence="3" type="ORF">CKO40_03385</name>
</gene>
<keyword evidence="1" id="KW-0472">Membrane</keyword>
<sequence>MAMKTWQGLAAASLLLAGGGAQAALVPYTVNGVDLVYDDDYTPFGASSPGLTWTANANLAATVTFGVSGINASGTMTWDVAQAWIDAMNAANYAGANDWRLWSALNSDGTGPCGGFNCTDSELGHLFYEEGGLAPYLSFNSSSKLTDVFTNMQDFAYWSDTEDSSYAWFFLNNGEQGGGLKVTTQYGWAVRPGQIAAAPVPVPGTALLTALGFAAMALLRRARRRL</sequence>
<keyword evidence="1" id="KW-1133">Transmembrane helix</keyword>
<comment type="caution">
    <text evidence="3">The sequence shown here is derived from an EMBL/GenBank/DDBJ whole genome shotgun (WGS) entry which is preliminary data.</text>
</comment>
<feature type="chain" id="PRO_5042498259" description="PEP-CTERM protein-sorting domain-containing protein" evidence="2">
    <location>
        <begin position="24"/>
        <end position="226"/>
    </location>
</feature>
<keyword evidence="4" id="KW-1185">Reference proteome</keyword>
<evidence type="ECO:0000256" key="2">
    <source>
        <dbReference type="SAM" id="SignalP"/>
    </source>
</evidence>
<organism evidence="3 4">
    <name type="scientific">Halochromatium glycolicum</name>
    <dbReference type="NCBI Taxonomy" id="85075"/>
    <lineage>
        <taxon>Bacteria</taxon>
        <taxon>Pseudomonadati</taxon>
        <taxon>Pseudomonadota</taxon>
        <taxon>Gammaproteobacteria</taxon>
        <taxon>Chromatiales</taxon>
        <taxon>Chromatiaceae</taxon>
        <taxon>Halochromatium</taxon>
    </lineage>
</organism>
<keyword evidence="1" id="KW-0812">Transmembrane</keyword>
<feature type="signal peptide" evidence="2">
    <location>
        <begin position="1"/>
        <end position="23"/>
    </location>
</feature>
<reference evidence="3" key="1">
    <citation type="submission" date="2017-08" db="EMBL/GenBank/DDBJ databases">
        <authorList>
            <person name="Imhoff J.F."/>
            <person name="Rahn T."/>
            <person name="Kuenzel S."/>
            <person name="Neulinger S.C."/>
        </authorList>
    </citation>
    <scope>NUCLEOTIDE SEQUENCE</scope>
    <source>
        <strain evidence="3">DSM 11080</strain>
    </source>
</reference>
<name>A0AAJ0U204_9GAMM</name>
<protein>
    <recommendedName>
        <fullName evidence="5">PEP-CTERM protein-sorting domain-containing protein</fullName>
    </recommendedName>
</protein>
<feature type="transmembrane region" description="Helical" evidence="1">
    <location>
        <begin position="200"/>
        <end position="219"/>
    </location>
</feature>
<accession>A0AAJ0U204</accession>
<evidence type="ECO:0000313" key="3">
    <source>
        <dbReference type="EMBL" id="MBK1703618.1"/>
    </source>
</evidence>
<keyword evidence="2" id="KW-0732">Signal</keyword>
<dbReference type="AlphaFoldDB" id="A0AAJ0U204"/>
<dbReference type="EMBL" id="NRSJ01000004">
    <property type="protein sequence ID" value="MBK1703618.1"/>
    <property type="molecule type" value="Genomic_DNA"/>
</dbReference>